<dbReference type="Proteomes" id="UP001162164">
    <property type="component" value="Unassembled WGS sequence"/>
</dbReference>
<comment type="caution">
    <text evidence="1">The sequence shown here is derived from an EMBL/GenBank/DDBJ whole genome shotgun (WGS) entry which is preliminary data.</text>
</comment>
<name>A0ABQ9K670_9CUCU</name>
<proteinExistence type="predicted"/>
<evidence type="ECO:0000313" key="1">
    <source>
        <dbReference type="EMBL" id="KAJ8986088.1"/>
    </source>
</evidence>
<dbReference type="EMBL" id="JAPWTJ010000003">
    <property type="protein sequence ID" value="KAJ8986088.1"/>
    <property type="molecule type" value="Genomic_DNA"/>
</dbReference>
<accession>A0ABQ9K670</accession>
<sequence>MTFVLLKTMIPRVINNIPKLVEIGEVITETGEGGAMKRLKCSTFCDCKCAAYRLRDKGEFLTFRCGEIR</sequence>
<organism evidence="1 2">
    <name type="scientific">Molorchus minor</name>
    <dbReference type="NCBI Taxonomy" id="1323400"/>
    <lineage>
        <taxon>Eukaryota</taxon>
        <taxon>Metazoa</taxon>
        <taxon>Ecdysozoa</taxon>
        <taxon>Arthropoda</taxon>
        <taxon>Hexapoda</taxon>
        <taxon>Insecta</taxon>
        <taxon>Pterygota</taxon>
        <taxon>Neoptera</taxon>
        <taxon>Endopterygota</taxon>
        <taxon>Coleoptera</taxon>
        <taxon>Polyphaga</taxon>
        <taxon>Cucujiformia</taxon>
        <taxon>Chrysomeloidea</taxon>
        <taxon>Cerambycidae</taxon>
        <taxon>Lamiinae</taxon>
        <taxon>Monochamini</taxon>
        <taxon>Molorchus</taxon>
    </lineage>
</organism>
<evidence type="ECO:0000313" key="2">
    <source>
        <dbReference type="Proteomes" id="UP001162164"/>
    </source>
</evidence>
<keyword evidence="2" id="KW-1185">Reference proteome</keyword>
<reference evidence="1" key="1">
    <citation type="journal article" date="2023" name="Insect Mol. Biol.">
        <title>Genome sequencing provides insights into the evolution of gene families encoding plant cell wall-degrading enzymes in longhorned beetles.</title>
        <authorList>
            <person name="Shin N.R."/>
            <person name="Okamura Y."/>
            <person name="Kirsch R."/>
            <person name="Pauchet Y."/>
        </authorList>
    </citation>
    <scope>NUCLEOTIDE SEQUENCE</scope>
    <source>
        <strain evidence="1">MMC_N1</strain>
    </source>
</reference>
<protein>
    <submittedName>
        <fullName evidence="1">Uncharacterized protein</fullName>
    </submittedName>
</protein>
<gene>
    <name evidence="1" type="ORF">NQ317_003383</name>
</gene>